<evidence type="ECO:0000313" key="2">
    <source>
        <dbReference type="Proteomes" id="UP000290218"/>
    </source>
</evidence>
<name>A0A4Q1CA42_9BACT</name>
<sequence length="383" mass="40251">MSNTLYPDIQSLAPVVAGFKAGLRAAAPERFSGLCGFDGFIDTFVRLQSPPSMAEFGAKVAAAAGVAASYPARHLGDKFGGNGPLFAAALNDIFAGNIDVTYIGALGHPEVLPIFQAALGAKTRKLYTLGRAAQTTCLEYTDGKVMLNDMSACAEVTWESLLSCIGADALDAELKSARFISAVNWGKLPHAGVIWSNLATRLGSLGVAPKKVLYFMDLAEFESRPFADREELLGRLGPITRQCETILSFNLKEAWQMAEVFGGAYQGHKDAATVAELTAYLRSHIDVDRVIVHPNNGAACASAQGTVYVPGPYCADPLISTGAGDNFGAGCVAAALRGADDTGIVLAGNCASGHFIRSGRSASFVDMCRLLDAWAAGTLSDRL</sequence>
<dbReference type="InterPro" id="IPR029056">
    <property type="entry name" value="Ribokinase-like"/>
</dbReference>
<keyword evidence="2" id="KW-1185">Reference proteome</keyword>
<comment type="caution">
    <text evidence="1">The sequence shown here is derived from an EMBL/GenBank/DDBJ whole genome shotgun (WGS) entry which is preliminary data.</text>
</comment>
<dbReference type="InterPro" id="IPR057621">
    <property type="entry name" value="Khk_prokaryotic"/>
</dbReference>
<dbReference type="Gene3D" id="3.40.1190.20">
    <property type="match status" value="1"/>
</dbReference>
<gene>
    <name evidence="1" type="ORF">ESB00_08725</name>
</gene>
<dbReference type="EMBL" id="SDHX01000001">
    <property type="protein sequence ID" value="RXK55947.1"/>
    <property type="molecule type" value="Genomic_DNA"/>
</dbReference>
<proteinExistence type="predicted"/>
<dbReference type="SUPFAM" id="SSF53613">
    <property type="entry name" value="Ribokinase-like"/>
    <property type="match status" value="1"/>
</dbReference>
<dbReference type="OrthoDB" id="787163at2"/>
<dbReference type="AlphaFoldDB" id="A0A4Q1CA42"/>
<organism evidence="1 2">
    <name type="scientific">Oleiharenicola lentus</name>
    <dbReference type="NCBI Taxonomy" id="2508720"/>
    <lineage>
        <taxon>Bacteria</taxon>
        <taxon>Pseudomonadati</taxon>
        <taxon>Verrucomicrobiota</taxon>
        <taxon>Opitutia</taxon>
        <taxon>Opitutales</taxon>
        <taxon>Opitutaceae</taxon>
        <taxon>Oleiharenicola</taxon>
    </lineage>
</organism>
<accession>A0A4Q1CA42</accession>
<dbReference type="GO" id="GO:0003824">
    <property type="term" value="F:catalytic activity"/>
    <property type="evidence" value="ECO:0007669"/>
    <property type="project" value="UniProtKB-ARBA"/>
</dbReference>
<evidence type="ECO:0000313" key="1">
    <source>
        <dbReference type="EMBL" id="RXK55947.1"/>
    </source>
</evidence>
<reference evidence="1 2" key="1">
    <citation type="submission" date="2019-01" db="EMBL/GenBank/DDBJ databases">
        <title>Lacunisphaera sp. strain TWA-58.</title>
        <authorList>
            <person name="Chen W.-M."/>
        </authorList>
    </citation>
    <scope>NUCLEOTIDE SEQUENCE [LARGE SCALE GENOMIC DNA]</scope>
    <source>
        <strain evidence="1 2">TWA-58</strain>
    </source>
</reference>
<dbReference type="RefSeq" id="WP_129047314.1">
    <property type="nucleotide sequence ID" value="NZ_SDHX01000001.1"/>
</dbReference>
<dbReference type="Pfam" id="PF25270">
    <property type="entry name" value="Khk"/>
    <property type="match status" value="1"/>
</dbReference>
<dbReference type="Proteomes" id="UP000290218">
    <property type="component" value="Unassembled WGS sequence"/>
</dbReference>
<protein>
    <submittedName>
        <fullName evidence="1">Uncharacterized protein</fullName>
    </submittedName>
</protein>